<dbReference type="EMBL" id="KZ305059">
    <property type="protein sequence ID" value="PIA33225.1"/>
    <property type="molecule type" value="Genomic_DNA"/>
</dbReference>
<evidence type="ECO:0000256" key="1">
    <source>
        <dbReference type="SAM" id="SignalP"/>
    </source>
</evidence>
<protein>
    <submittedName>
        <fullName evidence="2">Uncharacterized protein</fullName>
    </submittedName>
</protein>
<accession>A0A2G5CPK9</accession>
<reference evidence="2 3" key="1">
    <citation type="submission" date="2017-09" db="EMBL/GenBank/DDBJ databases">
        <title>WGS assembly of Aquilegia coerulea Goldsmith.</title>
        <authorList>
            <person name="Hodges S."/>
            <person name="Kramer E."/>
            <person name="Nordborg M."/>
            <person name="Tomkins J."/>
            <person name="Borevitz J."/>
            <person name="Derieg N."/>
            <person name="Yan J."/>
            <person name="Mihaltcheva S."/>
            <person name="Hayes R.D."/>
            <person name="Rokhsar D."/>
        </authorList>
    </citation>
    <scope>NUCLEOTIDE SEQUENCE [LARGE SCALE GENOMIC DNA]</scope>
    <source>
        <strain evidence="3">cv. Goldsmith</strain>
    </source>
</reference>
<organism evidence="2 3">
    <name type="scientific">Aquilegia coerulea</name>
    <name type="common">Rocky mountain columbine</name>
    <dbReference type="NCBI Taxonomy" id="218851"/>
    <lineage>
        <taxon>Eukaryota</taxon>
        <taxon>Viridiplantae</taxon>
        <taxon>Streptophyta</taxon>
        <taxon>Embryophyta</taxon>
        <taxon>Tracheophyta</taxon>
        <taxon>Spermatophyta</taxon>
        <taxon>Magnoliopsida</taxon>
        <taxon>Ranunculales</taxon>
        <taxon>Ranunculaceae</taxon>
        <taxon>Thalictroideae</taxon>
        <taxon>Aquilegia</taxon>
    </lineage>
</organism>
<evidence type="ECO:0000313" key="2">
    <source>
        <dbReference type="EMBL" id="PIA33225.1"/>
    </source>
</evidence>
<keyword evidence="3" id="KW-1185">Reference proteome</keyword>
<evidence type="ECO:0000313" key="3">
    <source>
        <dbReference type="Proteomes" id="UP000230069"/>
    </source>
</evidence>
<dbReference type="Proteomes" id="UP000230069">
    <property type="component" value="Unassembled WGS sequence"/>
</dbReference>
<dbReference type="InParanoid" id="A0A2G5CPK9"/>
<sequence>MMLLQMVLVLWILFSHKELLIFLIESWLACSSRNLEISRKKVTEAMQAQPIVHGNLSALMSQSFSS</sequence>
<dbReference type="AlphaFoldDB" id="A0A2G5CPK9"/>
<gene>
    <name evidence="2" type="ORF">AQUCO_04200166v1</name>
</gene>
<feature type="signal peptide" evidence="1">
    <location>
        <begin position="1"/>
        <end position="17"/>
    </location>
</feature>
<proteinExistence type="predicted"/>
<name>A0A2G5CPK9_AQUCA</name>
<keyword evidence="1" id="KW-0732">Signal</keyword>
<feature type="chain" id="PRO_5013586063" evidence="1">
    <location>
        <begin position="18"/>
        <end position="66"/>
    </location>
</feature>
<dbReference type="OrthoDB" id="5577209at2759"/>